<organism evidence="2 3">
    <name type="scientific">Tetrahymena thermophila (strain SB210)</name>
    <dbReference type="NCBI Taxonomy" id="312017"/>
    <lineage>
        <taxon>Eukaryota</taxon>
        <taxon>Sar</taxon>
        <taxon>Alveolata</taxon>
        <taxon>Ciliophora</taxon>
        <taxon>Intramacronucleata</taxon>
        <taxon>Oligohymenophorea</taxon>
        <taxon>Hymenostomatida</taxon>
        <taxon>Tetrahymenina</taxon>
        <taxon>Tetrahymenidae</taxon>
        <taxon>Tetrahymena</taxon>
    </lineage>
</organism>
<evidence type="ECO:0000256" key="1">
    <source>
        <dbReference type="SAM" id="Phobius"/>
    </source>
</evidence>
<dbReference type="RefSeq" id="XP_012653882.1">
    <property type="nucleotide sequence ID" value="XM_012798428.1"/>
</dbReference>
<reference evidence="3" key="1">
    <citation type="journal article" date="2006" name="PLoS Biol.">
        <title>Macronuclear genome sequence of the ciliate Tetrahymena thermophila, a model eukaryote.</title>
        <authorList>
            <person name="Eisen J.A."/>
            <person name="Coyne R.S."/>
            <person name="Wu M."/>
            <person name="Wu D."/>
            <person name="Thiagarajan M."/>
            <person name="Wortman J.R."/>
            <person name="Badger J.H."/>
            <person name="Ren Q."/>
            <person name="Amedeo P."/>
            <person name="Jones K.M."/>
            <person name="Tallon L.J."/>
            <person name="Delcher A.L."/>
            <person name="Salzberg S.L."/>
            <person name="Silva J.C."/>
            <person name="Haas B.J."/>
            <person name="Majoros W.H."/>
            <person name="Farzad M."/>
            <person name="Carlton J.M."/>
            <person name="Smith R.K. Jr."/>
            <person name="Garg J."/>
            <person name="Pearlman R.E."/>
            <person name="Karrer K.M."/>
            <person name="Sun L."/>
            <person name="Manning G."/>
            <person name="Elde N.C."/>
            <person name="Turkewitz A.P."/>
            <person name="Asai D.J."/>
            <person name="Wilkes D.E."/>
            <person name="Wang Y."/>
            <person name="Cai H."/>
            <person name="Collins K."/>
            <person name="Stewart B.A."/>
            <person name="Lee S.R."/>
            <person name="Wilamowska K."/>
            <person name="Weinberg Z."/>
            <person name="Ruzzo W.L."/>
            <person name="Wloga D."/>
            <person name="Gaertig J."/>
            <person name="Frankel J."/>
            <person name="Tsao C.-C."/>
            <person name="Gorovsky M.A."/>
            <person name="Keeling P.J."/>
            <person name="Waller R.F."/>
            <person name="Patron N.J."/>
            <person name="Cherry J.M."/>
            <person name="Stover N.A."/>
            <person name="Krieger C.J."/>
            <person name="del Toro C."/>
            <person name="Ryder H.F."/>
            <person name="Williamson S.C."/>
            <person name="Barbeau R.A."/>
            <person name="Hamilton E.P."/>
            <person name="Orias E."/>
        </authorList>
    </citation>
    <scope>NUCLEOTIDE SEQUENCE [LARGE SCALE GENOMIC DNA]</scope>
    <source>
        <strain evidence="3">SB210</strain>
    </source>
</reference>
<proteinExistence type="predicted"/>
<evidence type="ECO:0000313" key="2">
    <source>
        <dbReference type="EMBL" id="EWS73586.1"/>
    </source>
</evidence>
<dbReference type="GeneID" id="24440914"/>
<dbReference type="KEGG" id="tet:TTHERM_000850549"/>
<evidence type="ECO:0000313" key="3">
    <source>
        <dbReference type="Proteomes" id="UP000009168"/>
    </source>
</evidence>
<keyword evidence="3" id="KW-1185">Reference proteome</keyword>
<sequence length="230" mass="28077">MSQIFNLVKCKLIKQFIQMQSITCQSYIATQNFWNNNCWRFFYSILSKIFIVKKKKNFLHFCLILQKQQKYSMRLKYKFQLSQFFFPQLQAILENLLQLQSRKNYCGVWQRLITIINIQKTQQMNQKSKDDSQLLKYISNQEFPSFLYYNLQQNFSSKYFFEICLLKQFIRLNYLLFQYLIIIYQIISINLQVQIRYVQEKVLKHSLTLFISKSKTKFVHAFLKLKQICN</sequence>
<gene>
    <name evidence="2" type="ORF">TTHERM_000850549</name>
</gene>
<keyword evidence="1 2" id="KW-0812">Transmembrane</keyword>
<protein>
    <submittedName>
        <fullName evidence="2">Transmembrane protein, putative</fullName>
    </submittedName>
</protein>
<keyword evidence="1" id="KW-0472">Membrane</keyword>
<dbReference type="InParanoid" id="W7XH09"/>
<feature type="transmembrane region" description="Helical" evidence="1">
    <location>
        <begin position="172"/>
        <end position="191"/>
    </location>
</feature>
<dbReference type="Proteomes" id="UP000009168">
    <property type="component" value="Unassembled WGS sequence"/>
</dbReference>
<keyword evidence="1" id="KW-1133">Transmembrane helix</keyword>
<dbReference type="AlphaFoldDB" id="W7XH09"/>
<accession>W7XH09</accession>
<dbReference type="EMBL" id="GG662645">
    <property type="protein sequence ID" value="EWS73586.1"/>
    <property type="molecule type" value="Genomic_DNA"/>
</dbReference>
<name>W7XH09_TETTS</name>